<evidence type="ECO:0000313" key="2">
    <source>
        <dbReference type="Proteomes" id="UP000539957"/>
    </source>
</evidence>
<dbReference type="RefSeq" id="WP_184266494.1">
    <property type="nucleotide sequence ID" value="NZ_JACHKY010000001.1"/>
</dbReference>
<evidence type="ECO:0000313" key="1">
    <source>
        <dbReference type="EMBL" id="MBB4796693.1"/>
    </source>
</evidence>
<dbReference type="PROSITE" id="PS51257">
    <property type="entry name" value="PROKAR_LIPOPROTEIN"/>
    <property type="match status" value="1"/>
</dbReference>
<protein>
    <submittedName>
        <fullName evidence="1">Uncharacterized protein</fullName>
    </submittedName>
</protein>
<dbReference type="Proteomes" id="UP000539957">
    <property type="component" value="Unassembled WGS sequence"/>
</dbReference>
<organism evidence="1 2">
    <name type="scientific">Brevundimonas bullata</name>
    <dbReference type="NCBI Taxonomy" id="13160"/>
    <lineage>
        <taxon>Bacteria</taxon>
        <taxon>Pseudomonadati</taxon>
        <taxon>Pseudomonadota</taxon>
        <taxon>Alphaproteobacteria</taxon>
        <taxon>Caulobacterales</taxon>
        <taxon>Caulobacteraceae</taxon>
        <taxon>Brevundimonas</taxon>
    </lineage>
</organism>
<reference evidence="1 2" key="1">
    <citation type="submission" date="2020-08" db="EMBL/GenBank/DDBJ databases">
        <title>Functional genomics of gut bacteria from endangered species of beetles.</title>
        <authorList>
            <person name="Carlos-Shanley C."/>
        </authorList>
    </citation>
    <scope>NUCLEOTIDE SEQUENCE [LARGE SCALE GENOMIC DNA]</scope>
    <source>
        <strain evidence="1 2">S00123</strain>
    </source>
</reference>
<gene>
    <name evidence="1" type="ORF">HNP32_000407</name>
</gene>
<sequence>MRTPSPLAIAAFSIALGLTGCAKSEPAYEANVQTPLGVVKTKCPAPLAYSKRHGLIAFGCDDGRLPIFHFGSPDSLISEAFLLDAAAIEDSESSLNVGGFRSAGSDGRPASLMSINLLAGTVSVEELEGAGDVDAIEVNSAGDCLLAARSDRPQHDGYRITAHDLRGRPVRDAINLPPDLQIDVTGNEASSIGHLTLGFTRCLIGPNGRPVVLLTRIQPVPGGAAYTLELHTTDAEPLRIHQTKADLRVSSRHAGYRLALIDGETGRLGLLDLSEHTPLLTWVKFEGRWLHYDPFDGTGVAFRGSGAPGAAGRGPLVFVRCNLGQVEPVCRDGEVVSQSAVEAYVSGAGGPGSGVFINYTEVSVSPQSTRYTPRLRWLF</sequence>
<name>A0A7W7IM70_9CAUL</name>
<dbReference type="EMBL" id="JACHKY010000001">
    <property type="protein sequence ID" value="MBB4796693.1"/>
    <property type="molecule type" value="Genomic_DNA"/>
</dbReference>
<proteinExistence type="predicted"/>
<accession>A0A7W7IM70</accession>
<dbReference type="AlphaFoldDB" id="A0A7W7IM70"/>
<comment type="caution">
    <text evidence="1">The sequence shown here is derived from an EMBL/GenBank/DDBJ whole genome shotgun (WGS) entry which is preliminary data.</text>
</comment>
<keyword evidence="2" id="KW-1185">Reference proteome</keyword>